<accession>A0ABM1MIH0</accession>
<organism evidence="5 6">
    <name type="scientific">Nicrophorus vespilloides</name>
    <name type="common">Boreal carrion beetle</name>
    <dbReference type="NCBI Taxonomy" id="110193"/>
    <lineage>
        <taxon>Eukaryota</taxon>
        <taxon>Metazoa</taxon>
        <taxon>Ecdysozoa</taxon>
        <taxon>Arthropoda</taxon>
        <taxon>Hexapoda</taxon>
        <taxon>Insecta</taxon>
        <taxon>Pterygota</taxon>
        <taxon>Neoptera</taxon>
        <taxon>Endopterygota</taxon>
        <taxon>Coleoptera</taxon>
        <taxon>Polyphaga</taxon>
        <taxon>Staphyliniformia</taxon>
        <taxon>Silphidae</taxon>
        <taxon>Nicrophorinae</taxon>
        <taxon>Nicrophorus</taxon>
    </lineage>
</organism>
<dbReference type="PROSITE" id="PS50297">
    <property type="entry name" value="ANK_REP_REGION"/>
    <property type="match status" value="3"/>
</dbReference>
<feature type="region of interest" description="Disordered" evidence="4">
    <location>
        <begin position="377"/>
        <end position="416"/>
    </location>
</feature>
<dbReference type="SUPFAM" id="SSF48403">
    <property type="entry name" value="Ankyrin repeat"/>
    <property type="match status" value="1"/>
</dbReference>
<feature type="repeat" description="ANK" evidence="3">
    <location>
        <begin position="197"/>
        <end position="229"/>
    </location>
</feature>
<evidence type="ECO:0000256" key="3">
    <source>
        <dbReference type="PROSITE-ProRule" id="PRU00023"/>
    </source>
</evidence>
<keyword evidence="2 3" id="KW-0040">ANK repeat</keyword>
<dbReference type="InterPro" id="IPR051070">
    <property type="entry name" value="NF-kappa-B_inhibitor"/>
</dbReference>
<protein>
    <submittedName>
        <fullName evidence="6 7">NF-kappa-B inhibitor cactus</fullName>
    </submittedName>
</protein>
<dbReference type="PRINTS" id="PR01415">
    <property type="entry name" value="ANKYRIN"/>
</dbReference>
<dbReference type="RefSeq" id="XP_017774371.1">
    <property type="nucleotide sequence ID" value="XM_017918882.1"/>
</dbReference>
<feature type="compositionally biased region" description="Polar residues" evidence="4">
    <location>
        <begin position="403"/>
        <end position="416"/>
    </location>
</feature>
<evidence type="ECO:0000313" key="7">
    <source>
        <dbReference type="RefSeq" id="XP_017774371.1"/>
    </source>
</evidence>
<dbReference type="RefSeq" id="XP_017774370.1">
    <property type="nucleotide sequence ID" value="XM_017918881.1"/>
</dbReference>
<feature type="compositionally biased region" description="Acidic residues" evidence="4">
    <location>
        <begin position="381"/>
        <end position="394"/>
    </location>
</feature>
<dbReference type="SMART" id="SM00248">
    <property type="entry name" value="ANK"/>
    <property type="match status" value="5"/>
</dbReference>
<feature type="region of interest" description="Disordered" evidence="4">
    <location>
        <begin position="1"/>
        <end position="32"/>
    </location>
</feature>
<evidence type="ECO:0000256" key="4">
    <source>
        <dbReference type="SAM" id="MobiDB-lite"/>
    </source>
</evidence>
<dbReference type="PROSITE" id="PS50088">
    <property type="entry name" value="ANK_REPEAT"/>
    <property type="match status" value="3"/>
</dbReference>
<dbReference type="PANTHER" id="PTHR46680:SF3">
    <property type="entry name" value="NF-KAPPA-B INHIBITOR CACTUS"/>
    <property type="match status" value="1"/>
</dbReference>
<proteinExistence type="predicted"/>
<feature type="repeat" description="ANK" evidence="3">
    <location>
        <begin position="282"/>
        <end position="314"/>
    </location>
</feature>
<keyword evidence="5" id="KW-1185">Reference proteome</keyword>
<evidence type="ECO:0000256" key="1">
    <source>
        <dbReference type="ARBA" id="ARBA00022737"/>
    </source>
</evidence>
<feature type="compositionally biased region" description="Basic residues" evidence="4">
    <location>
        <begin position="51"/>
        <end position="65"/>
    </location>
</feature>
<evidence type="ECO:0000313" key="6">
    <source>
        <dbReference type="RefSeq" id="XP_017774370.1"/>
    </source>
</evidence>
<sequence length="416" mass="46615">MSGPISDTQKLTSSSEDEKYLESSRTDSGFLSSGNLLLSSSEIIVDTPSTSHHHHHHSHQQQHHHQIQDQQDSGLITDVDEDYDHHQQQEPQKQQEVLMRLDSGIDTCTTQLSSLKLKNQFLNDLSSCNKTNTTTSTCTDDKKRINAETISWEKLYQQDEEGDTHLHNAILKGVLDQALAVIRVAPHPFLLDTLNDDAQSPLHLAVATGQWKIARWLIVAGARPSPRNICGDSPLHLAARNGDLDCCRAITDPVQQQERDLLGLRYPPSPYQYCEFDQWNYDGQTCVHLAALNGHVDVLRHLVWYGADINARDGCSGYTALHYAMQRNDEKLVRFLLTECKKLNVHAVTYGGRSALQLGIPVTNILMDALSDRGVSSYLSSEEEDSDSSDEMMYEEQQQQQMNSNFHPSLLVGSSA</sequence>
<keyword evidence="1" id="KW-0677">Repeat</keyword>
<dbReference type="GeneID" id="108561090"/>
<reference evidence="6 7" key="1">
    <citation type="submission" date="2025-05" db="UniProtKB">
        <authorList>
            <consortium name="RefSeq"/>
        </authorList>
    </citation>
    <scope>IDENTIFICATION</scope>
    <source>
        <tissue evidence="6 7">Whole Larva</tissue>
    </source>
</reference>
<dbReference type="Pfam" id="PF12796">
    <property type="entry name" value="Ank_2"/>
    <property type="match status" value="2"/>
</dbReference>
<evidence type="ECO:0000256" key="2">
    <source>
        <dbReference type="ARBA" id="ARBA00023043"/>
    </source>
</evidence>
<name>A0ABM1MIH0_NICVS</name>
<dbReference type="Gene3D" id="1.25.40.20">
    <property type="entry name" value="Ankyrin repeat-containing domain"/>
    <property type="match status" value="1"/>
</dbReference>
<feature type="repeat" description="ANK" evidence="3">
    <location>
        <begin position="316"/>
        <end position="348"/>
    </location>
</feature>
<gene>
    <name evidence="6 7" type="primary">LOC108561090</name>
</gene>
<feature type="compositionally biased region" description="Basic and acidic residues" evidence="4">
    <location>
        <begin position="16"/>
        <end position="25"/>
    </location>
</feature>
<dbReference type="PANTHER" id="PTHR46680">
    <property type="entry name" value="NF-KAPPA-B INHIBITOR ALPHA"/>
    <property type="match status" value="1"/>
</dbReference>
<dbReference type="InterPro" id="IPR002110">
    <property type="entry name" value="Ankyrin_rpt"/>
</dbReference>
<feature type="compositionally biased region" description="Polar residues" evidence="4">
    <location>
        <begin position="1"/>
        <end position="14"/>
    </location>
</feature>
<dbReference type="Proteomes" id="UP000695000">
    <property type="component" value="Unplaced"/>
</dbReference>
<evidence type="ECO:0000313" key="5">
    <source>
        <dbReference type="Proteomes" id="UP000695000"/>
    </source>
</evidence>
<dbReference type="InterPro" id="IPR036770">
    <property type="entry name" value="Ankyrin_rpt-contain_sf"/>
</dbReference>
<feature type="region of interest" description="Disordered" evidence="4">
    <location>
        <begin position="48"/>
        <end position="71"/>
    </location>
</feature>